<name>W1N845_9GAMM</name>
<dbReference type="RefSeq" id="WP_021818953.1">
    <property type="nucleotide sequence ID" value="NZ_AVBC01000026.1"/>
</dbReference>
<dbReference type="PATRIC" id="fig|1178482.3.peg.1995"/>
<dbReference type="KEGG" id="hhu:AR456_12985"/>
<dbReference type="OrthoDB" id="6120993at2"/>
<organism evidence="1 2">
    <name type="scientific">Halomonas huangheensis</name>
    <dbReference type="NCBI Taxonomy" id="1178482"/>
    <lineage>
        <taxon>Bacteria</taxon>
        <taxon>Pseudomonadati</taxon>
        <taxon>Pseudomonadota</taxon>
        <taxon>Gammaproteobacteria</taxon>
        <taxon>Oceanospirillales</taxon>
        <taxon>Halomonadaceae</taxon>
        <taxon>Halomonas</taxon>
    </lineage>
</organism>
<dbReference type="eggNOG" id="ENOG5033G68">
    <property type="taxonomic scope" value="Bacteria"/>
</dbReference>
<sequence length="124" mass="14268">MNLPLFLLVLAVCLLIFGSVLAILMLSGTPRYRTEPEHLLSLFERVLDDNLSEDEWNAISHYPIRHNDYLDGVRRRANRLMDEHGRFARVARGKSILDSEGAKELRALHAHLLAHTRLHQQHQG</sequence>
<protein>
    <submittedName>
        <fullName evidence="1">Uncharacterized protein</fullName>
    </submittedName>
</protein>
<dbReference type="EMBL" id="AVBC01000026">
    <property type="protein sequence ID" value="ERL51341.1"/>
    <property type="molecule type" value="Genomic_DNA"/>
</dbReference>
<gene>
    <name evidence="1" type="ORF">BJB45_14205</name>
</gene>
<dbReference type="AlphaFoldDB" id="W1N845"/>
<dbReference type="STRING" id="1178482.AR456_12985"/>
<reference evidence="1 2" key="1">
    <citation type="submission" date="2013-08" db="EMBL/GenBank/DDBJ databases">
        <title>draft genome of Halomonas huanghegensis, strain BJGMM-B45T.</title>
        <authorList>
            <person name="Miao C."/>
            <person name="Wan Y."/>
            <person name="Jin W."/>
        </authorList>
    </citation>
    <scope>NUCLEOTIDE SEQUENCE [LARGE SCALE GENOMIC DNA]</scope>
    <source>
        <strain evidence="1 2">BJGMM-B45</strain>
    </source>
</reference>
<keyword evidence="2" id="KW-1185">Reference proteome</keyword>
<proteinExistence type="predicted"/>
<accession>W1N845</accession>
<dbReference type="Proteomes" id="UP000019113">
    <property type="component" value="Unassembled WGS sequence"/>
</dbReference>
<evidence type="ECO:0000313" key="2">
    <source>
        <dbReference type="Proteomes" id="UP000019113"/>
    </source>
</evidence>
<evidence type="ECO:0000313" key="1">
    <source>
        <dbReference type="EMBL" id="ERL51341.1"/>
    </source>
</evidence>
<comment type="caution">
    <text evidence="1">The sequence shown here is derived from an EMBL/GenBank/DDBJ whole genome shotgun (WGS) entry which is preliminary data.</text>
</comment>